<keyword evidence="4" id="KW-0547">Nucleotide-binding</keyword>
<dbReference type="CDD" id="cd00085">
    <property type="entry name" value="HNHc"/>
    <property type="match status" value="1"/>
</dbReference>
<feature type="domain" description="Helicase C-terminal" evidence="3">
    <location>
        <begin position="296"/>
        <end position="459"/>
    </location>
</feature>
<protein>
    <submittedName>
        <fullName evidence="4">DEAD/DEAH box helicase family protein</fullName>
    </submittedName>
</protein>
<keyword evidence="5" id="KW-1185">Reference proteome</keyword>
<sequence length="838" mass="97118">MSGYYEVNIKELQKSNTKVREPFEHQKMAFRNMNKLFTFPISGYKGSLLVLPTGGGKTFTSVNWICQNVVSRNIKVLWLAPSLYLLEQAEKTFKEELICTPNRDFVNMRIVSSSSSHCNSGSIKPSDDILICTTQSAIKAYNSDGLLDSNGNLAKTPFKKFIDSFRDNELFIVVDEAHHAPAYGCRNLLLELRNDIKNLYILGLTATPVHNDERISGWLWKIFNEGIEREGICYEADKTLLESQNILTPPKFIEKNTNMEFEVDDKVYKNITLKHKDLPENIIDELASKQGRNDLIVSDYLNNKDEYGKTLIFADRWFQCEYLVNALNKNGVKANCVYSKIAKKSNENDSAGRRNNKDNEEILKDFRNNKYDVIVNVKMLTEGVDVPDVKTIMVTRQTTSPILFTQMVGRALRGKLVGGGDKDYANIVLFTDKWTRLMPFIKGGTEDIKPIRIQRNPLEYISIKMVQLACDDIEFKKYSDVDFIEFIPLGWFSLEYSIIQDDGLEEAVTFDRVIVYNFNKDKYEEMMDDLLKTDLSEYSDEDIPDEEILTFAQQLKEKYFNYDLDNFDDCLEDNIIKIIRHIAQNEYKPEFFDFLERNYYDLDKIADDLMTLPINKLGQSLRPIYYDQSKMWDKIFGNFDAFQSMVINLILQKNRASEDSNSYTPSSSTDDTVLTDELRIQVFERDNYTCKCCGKKTKRGRSLTVDHIRPISMGGKSVLSNLQTLCSECNTMKDRQEIDFKITSSPLTEPKPLNLSIRPSQTEDPKNILKRIINDMYHCCAVCNIKYHKRKSGEFYYKWLIKLYDGNNPAWLENHKDEILDYIHNVLHEEHVTDIIIK</sequence>
<dbReference type="PROSITE" id="PS51194">
    <property type="entry name" value="HELICASE_CTER"/>
    <property type="match status" value="1"/>
</dbReference>
<dbReference type="SMART" id="SM00487">
    <property type="entry name" value="DEXDc"/>
    <property type="match status" value="1"/>
</dbReference>
<dbReference type="PANTHER" id="PTHR47396:SF1">
    <property type="entry name" value="ATP-DEPENDENT HELICASE IRC3-RELATED"/>
    <property type="match status" value="1"/>
</dbReference>
<keyword evidence="4" id="KW-0347">Helicase</keyword>
<dbReference type="Pfam" id="PF00271">
    <property type="entry name" value="Helicase_C"/>
    <property type="match status" value="1"/>
</dbReference>
<dbReference type="InterPro" id="IPR016132">
    <property type="entry name" value="Phyto_chromo_attachment"/>
</dbReference>
<dbReference type="Gene3D" id="1.10.30.50">
    <property type="match status" value="1"/>
</dbReference>
<evidence type="ECO:0000259" key="1">
    <source>
        <dbReference type="PROSITE" id="PS50046"/>
    </source>
</evidence>
<feature type="domain" description="Phytochrome chromophore attachment site" evidence="1">
    <location>
        <begin position="504"/>
        <end position="544"/>
    </location>
</feature>
<dbReference type="Gene3D" id="3.40.50.300">
    <property type="entry name" value="P-loop containing nucleotide triphosphate hydrolases"/>
    <property type="match status" value="2"/>
</dbReference>
<dbReference type="PROSITE" id="PS50046">
    <property type="entry name" value="PHYTOCHROME_2"/>
    <property type="match status" value="1"/>
</dbReference>
<dbReference type="InterPro" id="IPR006935">
    <property type="entry name" value="Helicase/UvrB_N"/>
</dbReference>
<dbReference type="InterPro" id="IPR003615">
    <property type="entry name" value="HNH_nuc"/>
</dbReference>
<dbReference type="SUPFAM" id="SSF52540">
    <property type="entry name" value="P-loop containing nucleoside triphosphate hydrolases"/>
    <property type="match status" value="1"/>
</dbReference>
<dbReference type="PROSITE" id="PS51192">
    <property type="entry name" value="HELICASE_ATP_BIND_1"/>
    <property type="match status" value="1"/>
</dbReference>
<organism evidence="4 5">
    <name type="scientific">Intestinibacter bartlettii</name>
    <dbReference type="NCBI Taxonomy" id="261299"/>
    <lineage>
        <taxon>Bacteria</taxon>
        <taxon>Bacillati</taxon>
        <taxon>Bacillota</taxon>
        <taxon>Clostridia</taxon>
        <taxon>Peptostreptococcales</taxon>
        <taxon>Peptostreptococcaceae</taxon>
        <taxon>Intestinibacter</taxon>
    </lineage>
</organism>
<dbReference type="Proteomes" id="UP001299409">
    <property type="component" value="Unassembled WGS sequence"/>
</dbReference>
<reference evidence="4 5" key="1">
    <citation type="submission" date="2021-10" db="EMBL/GenBank/DDBJ databases">
        <title>Collection of gut derived symbiotic bacterial strains cultured from healthy donors.</title>
        <authorList>
            <person name="Lin H."/>
            <person name="Littmann E."/>
            <person name="Claire K."/>
            <person name="Pamer E."/>
        </authorList>
    </citation>
    <scope>NUCLEOTIDE SEQUENCE [LARGE SCALE GENOMIC DNA]</scope>
    <source>
        <strain evidence="4 5">MSK.17.68</strain>
    </source>
</reference>
<proteinExistence type="predicted"/>
<dbReference type="RefSeq" id="WP_226914678.1">
    <property type="nucleotide sequence ID" value="NZ_BAABXU010000001.1"/>
</dbReference>
<keyword evidence="4" id="KW-0067">ATP-binding</keyword>
<dbReference type="InterPro" id="IPR002711">
    <property type="entry name" value="HNH"/>
</dbReference>
<evidence type="ECO:0000259" key="3">
    <source>
        <dbReference type="PROSITE" id="PS51194"/>
    </source>
</evidence>
<accession>A0ABS8CWR7</accession>
<dbReference type="EMBL" id="JAJBMB010000005">
    <property type="protein sequence ID" value="MCB5445923.1"/>
    <property type="molecule type" value="Genomic_DNA"/>
</dbReference>
<dbReference type="SMART" id="SM00490">
    <property type="entry name" value="HELICc"/>
    <property type="match status" value="1"/>
</dbReference>
<dbReference type="InterPro" id="IPR050742">
    <property type="entry name" value="Helicase_Restrict-Modif_Enz"/>
</dbReference>
<gene>
    <name evidence="4" type="ORF">LIP50_06855</name>
</gene>
<dbReference type="GO" id="GO:0004386">
    <property type="term" value="F:helicase activity"/>
    <property type="evidence" value="ECO:0007669"/>
    <property type="project" value="UniProtKB-KW"/>
</dbReference>
<dbReference type="InterPro" id="IPR014001">
    <property type="entry name" value="Helicase_ATP-bd"/>
</dbReference>
<dbReference type="InterPro" id="IPR001650">
    <property type="entry name" value="Helicase_C-like"/>
</dbReference>
<dbReference type="InterPro" id="IPR027417">
    <property type="entry name" value="P-loop_NTPase"/>
</dbReference>
<evidence type="ECO:0000313" key="5">
    <source>
        <dbReference type="Proteomes" id="UP001299409"/>
    </source>
</evidence>
<name>A0ABS8CWR7_9FIRM</name>
<keyword evidence="4" id="KW-0378">Hydrolase</keyword>
<dbReference type="Pfam" id="PF04851">
    <property type="entry name" value="ResIII"/>
    <property type="match status" value="1"/>
</dbReference>
<dbReference type="Pfam" id="PF01844">
    <property type="entry name" value="HNH"/>
    <property type="match status" value="1"/>
</dbReference>
<evidence type="ECO:0000313" key="4">
    <source>
        <dbReference type="EMBL" id="MCB5445923.1"/>
    </source>
</evidence>
<dbReference type="SMART" id="SM00507">
    <property type="entry name" value="HNHc"/>
    <property type="match status" value="1"/>
</dbReference>
<dbReference type="PANTHER" id="PTHR47396">
    <property type="entry name" value="TYPE I RESTRICTION ENZYME ECOKI R PROTEIN"/>
    <property type="match status" value="1"/>
</dbReference>
<comment type="caution">
    <text evidence="4">The sequence shown here is derived from an EMBL/GenBank/DDBJ whole genome shotgun (WGS) entry which is preliminary data.</text>
</comment>
<feature type="domain" description="Helicase ATP-binding" evidence="2">
    <location>
        <begin position="38"/>
        <end position="226"/>
    </location>
</feature>
<evidence type="ECO:0000259" key="2">
    <source>
        <dbReference type="PROSITE" id="PS51192"/>
    </source>
</evidence>